<dbReference type="OrthoDB" id="9795626at2"/>
<evidence type="ECO:0000256" key="2">
    <source>
        <dbReference type="ARBA" id="ARBA00011322"/>
    </source>
</evidence>
<organism evidence="7 8">
    <name type="scientific">Oceanobacillus sojae</name>
    <dbReference type="NCBI Taxonomy" id="582851"/>
    <lineage>
        <taxon>Bacteria</taxon>
        <taxon>Bacillati</taxon>
        <taxon>Bacillota</taxon>
        <taxon>Bacilli</taxon>
        <taxon>Bacillales</taxon>
        <taxon>Bacillaceae</taxon>
        <taxon>Oceanobacillus</taxon>
    </lineage>
</organism>
<dbReference type="InterPro" id="IPR038729">
    <property type="entry name" value="Rad50/SbcC_AAA"/>
</dbReference>
<feature type="coiled-coil region" evidence="4">
    <location>
        <begin position="184"/>
        <end position="222"/>
    </location>
</feature>
<dbReference type="AlphaFoldDB" id="A0A511ZKK3"/>
<name>A0A511ZKK3_9BACI</name>
<dbReference type="SUPFAM" id="SSF52540">
    <property type="entry name" value="P-loop containing nucleoside triphosphate hydrolases"/>
    <property type="match status" value="1"/>
</dbReference>
<dbReference type="Gene3D" id="3.40.50.300">
    <property type="entry name" value="P-loop containing nucleotide triphosphate hydrolases"/>
    <property type="match status" value="2"/>
</dbReference>
<evidence type="ECO:0000256" key="1">
    <source>
        <dbReference type="ARBA" id="ARBA00006930"/>
    </source>
</evidence>
<proteinExistence type="inferred from homology"/>
<keyword evidence="8" id="KW-1185">Reference proteome</keyword>
<comment type="similarity">
    <text evidence="1">Belongs to the SMC family. SbcC subfamily.</text>
</comment>
<dbReference type="STRING" id="582851.GCA_900162665_00095"/>
<gene>
    <name evidence="7" type="primary">sbcC</name>
    <name evidence="7" type="ORF">OSO01_27310</name>
</gene>
<reference evidence="7 8" key="1">
    <citation type="submission" date="2019-07" db="EMBL/GenBank/DDBJ databases">
        <title>Whole genome shotgun sequence of Oceanobacillus sojae NBRC 105379.</title>
        <authorList>
            <person name="Hosoyama A."/>
            <person name="Uohara A."/>
            <person name="Ohji S."/>
            <person name="Ichikawa N."/>
        </authorList>
    </citation>
    <scope>NUCLEOTIDE SEQUENCE [LARGE SCALE GENOMIC DNA]</scope>
    <source>
        <strain evidence="7 8">NBRC 105379</strain>
    </source>
</reference>
<comment type="subunit">
    <text evidence="2">Heterodimer of SbcC and SbcD.</text>
</comment>
<dbReference type="EMBL" id="BJYM01000011">
    <property type="protein sequence ID" value="GEN87992.1"/>
    <property type="molecule type" value="Genomic_DNA"/>
</dbReference>
<dbReference type="Pfam" id="PF13558">
    <property type="entry name" value="SbcC_Walker_B"/>
    <property type="match status" value="1"/>
</dbReference>
<dbReference type="Pfam" id="PF13476">
    <property type="entry name" value="AAA_23"/>
    <property type="match status" value="1"/>
</dbReference>
<feature type="coiled-coil region" evidence="4">
    <location>
        <begin position="395"/>
        <end position="460"/>
    </location>
</feature>
<dbReference type="Proteomes" id="UP000321558">
    <property type="component" value="Unassembled WGS sequence"/>
</dbReference>
<evidence type="ECO:0000256" key="5">
    <source>
        <dbReference type="SAM" id="MobiDB-lite"/>
    </source>
</evidence>
<feature type="coiled-coil region" evidence="4">
    <location>
        <begin position="673"/>
        <end position="700"/>
    </location>
</feature>
<feature type="coiled-coil region" evidence="4">
    <location>
        <begin position="760"/>
        <end position="827"/>
    </location>
</feature>
<evidence type="ECO:0000259" key="6">
    <source>
        <dbReference type="Pfam" id="PF13476"/>
    </source>
</evidence>
<feature type="domain" description="Rad50/SbcC-type AAA" evidence="6">
    <location>
        <begin position="5"/>
        <end position="214"/>
    </location>
</feature>
<dbReference type="GO" id="GO:0006302">
    <property type="term" value="P:double-strand break repair"/>
    <property type="evidence" value="ECO:0007669"/>
    <property type="project" value="InterPro"/>
</dbReference>
<comment type="caution">
    <text evidence="7">The sequence shown here is derived from an EMBL/GenBank/DDBJ whole genome shotgun (WGS) entry which is preliminary data.</text>
</comment>
<evidence type="ECO:0000313" key="8">
    <source>
        <dbReference type="Proteomes" id="UP000321558"/>
    </source>
</evidence>
<evidence type="ECO:0000256" key="4">
    <source>
        <dbReference type="SAM" id="Coils"/>
    </source>
</evidence>
<feature type="region of interest" description="Disordered" evidence="5">
    <location>
        <begin position="596"/>
        <end position="615"/>
    </location>
</feature>
<dbReference type="GO" id="GO:0016887">
    <property type="term" value="F:ATP hydrolysis activity"/>
    <property type="evidence" value="ECO:0007669"/>
    <property type="project" value="InterPro"/>
</dbReference>
<accession>A0A511ZKK3</accession>
<keyword evidence="4" id="KW-0175">Coiled coil</keyword>
<evidence type="ECO:0000256" key="3">
    <source>
        <dbReference type="ARBA" id="ARBA00013368"/>
    </source>
</evidence>
<protein>
    <recommendedName>
        <fullName evidence="3">Nuclease SbcCD subunit C</fullName>
    </recommendedName>
</protein>
<dbReference type="PANTHER" id="PTHR32114:SF2">
    <property type="entry name" value="ABC TRANSPORTER ABCH.3"/>
    <property type="match status" value="1"/>
</dbReference>
<dbReference type="RefSeq" id="WP_147210942.1">
    <property type="nucleotide sequence ID" value="NZ_BJYM01000011.1"/>
</dbReference>
<evidence type="ECO:0000313" key="7">
    <source>
        <dbReference type="EMBL" id="GEN87992.1"/>
    </source>
</evidence>
<dbReference type="PANTHER" id="PTHR32114">
    <property type="entry name" value="ABC TRANSPORTER ABCH.3"/>
    <property type="match status" value="1"/>
</dbReference>
<dbReference type="InterPro" id="IPR027417">
    <property type="entry name" value="P-loop_NTPase"/>
</dbReference>
<sequence>MQPLRLTLNAFGPYKEKETIDFDELQGNTLFVISGKTGAGKTTLFDGIAFALYGKASGSDREDQRMLRSDFADEDIHTSAELVFQIQDKTYRIFRQLGHVKKGNKSKTGDKCEFYEIREEGEFPCVDRQMVSEIDQKVEEIIGLTPDQFKQIVMLPQGEFRKLLTSGTENKEEILRRLFKTEHYKYMNELLKEKKAKLEQENQRILNRMEQLRAQIFSLELADDSDIHELASREHVNANQIIGVLELELRKNKQTIEEVDSFYKEATKQQEYVQNQLFHAKQVNENFSELEMHQNHFTSWKEQAEEMDRLKSEVSAAEQAKLIIPYEHQLKEASKEFEEGDKALQQLEAQQTKMENQKQQAEVDFKKEQENAGERDKISIEVNRLEGFLPVVKELEEKKMEIQKLDAQLKQGESQLDKLKERHELRSKQIDRLEKEEELLDKDSDKLEAVRDELRLLREQAMLMKKYKEKVVQIQTGEASLKNKEAVYLKEKEGYKRLEQAWFANQAHVLAVHLHDGEPCPVCGSLKHPSPAATKEAEVTKEELEQSKKRMDEKEAVWRELAANIKAYQSEKQALEQELTQHELEFSNPEQKYQEIVEKGKKKKSEEGRLEQSKARLNECKKELARTRQEQKQSDTAVNEQSSWVSQLQTDYQSKRAVYQQQFTQIPESLRILSKLEAEISNLRTEKQQMEKRWTDVQENYRNVQEAFTKWTADVHNLRENHIKRKQKIDNLEKIFQEKLEQADFTELTYQQVKWDESTYQSVRKRLADYEKQGYQLEKQISELKKKLEGKSKQDVSEIETVLEKWKQETKVNLEKLQQLQQEKKDMTFYINQLQEFDLQAANVEKKRMVITDLYDTLRGQNPKKISFERYLQMEYLEQIIEAANLRLNDLSNGQFYLTRSDRQESRGKQSGLGLDVYDQYTGQTRDVKTLSGGEKFHASLCLALGMSDVIQSFQGNIVIQTMFIDEGFGSLDEESLLKAIDALIQLQQSGRMIGVISHVQELKDVFPAAIEVHKTKEGFSKTEIIVK</sequence>
<feature type="coiled-coil region" evidence="4">
    <location>
        <begin position="300"/>
        <end position="371"/>
    </location>
</feature>